<evidence type="ECO:0000256" key="7">
    <source>
        <dbReference type="SAM" id="MobiDB-lite"/>
    </source>
</evidence>
<gene>
    <name evidence="9" type="ORF">ILUMI_17972</name>
</gene>
<dbReference type="OrthoDB" id="6783654at2759"/>
<dbReference type="GO" id="GO:0003676">
    <property type="term" value="F:nucleic acid binding"/>
    <property type="evidence" value="ECO:0007669"/>
    <property type="project" value="InterPro"/>
</dbReference>
<dbReference type="InterPro" id="IPR001878">
    <property type="entry name" value="Znf_CCHC"/>
</dbReference>
<keyword evidence="1" id="KW-0808">Transferase</keyword>
<dbReference type="GO" id="GO:0016787">
    <property type="term" value="F:hydrolase activity"/>
    <property type="evidence" value="ECO:0007669"/>
    <property type="project" value="UniProtKB-KW"/>
</dbReference>
<keyword evidence="4" id="KW-0255">Endonuclease</keyword>
<dbReference type="InterPro" id="IPR050951">
    <property type="entry name" value="Retrovirus_Pol_polyprotein"/>
</dbReference>
<dbReference type="GO" id="GO:0008270">
    <property type="term" value="F:zinc ion binding"/>
    <property type="evidence" value="ECO:0007669"/>
    <property type="project" value="InterPro"/>
</dbReference>
<protein>
    <recommendedName>
        <fullName evidence="8">CCHC-type domain-containing protein</fullName>
    </recommendedName>
</protein>
<dbReference type="InterPro" id="IPR041373">
    <property type="entry name" value="RT_RNaseH"/>
</dbReference>
<feature type="domain" description="CCHC-type" evidence="8">
    <location>
        <begin position="296"/>
        <end position="312"/>
    </location>
</feature>
<dbReference type="Proteomes" id="UP000801492">
    <property type="component" value="Unassembled WGS sequence"/>
</dbReference>
<evidence type="ECO:0000256" key="3">
    <source>
        <dbReference type="ARBA" id="ARBA00022722"/>
    </source>
</evidence>
<keyword evidence="2" id="KW-0548">Nucleotidyltransferase</keyword>
<dbReference type="SMART" id="SM00343">
    <property type="entry name" value="ZnF_C2HC"/>
    <property type="match status" value="2"/>
</dbReference>
<feature type="region of interest" description="Disordered" evidence="7">
    <location>
        <begin position="684"/>
        <end position="718"/>
    </location>
</feature>
<evidence type="ECO:0000313" key="10">
    <source>
        <dbReference type="Proteomes" id="UP000801492"/>
    </source>
</evidence>
<comment type="caution">
    <text evidence="9">The sequence shown here is derived from an EMBL/GenBank/DDBJ whole genome shotgun (WGS) entry which is preliminary data.</text>
</comment>
<accession>A0A8K0CMB0</accession>
<dbReference type="SUPFAM" id="SSF57756">
    <property type="entry name" value="Retrovirus zinc finger-like domains"/>
    <property type="match status" value="1"/>
</dbReference>
<evidence type="ECO:0000256" key="4">
    <source>
        <dbReference type="ARBA" id="ARBA00022759"/>
    </source>
</evidence>
<evidence type="ECO:0000256" key="2">
    <source>
        <dbReference type="ARBA" id="ARBA00022695"/>
    </source>
</evidence>
<evidence type="ECO:0000256" key="1">
    <source>
        <dbReference type="ARBA" id="ARBA00022679"/>
    </source>
</evidence>
<dbReference type="InterPro" id="IPR021109">
    <property type="entry name" value="Peptidase_aspartic_dom_sf"/>
</dbReference>
<keyword evidence="6" id="KW-0695">RNA-directed DNA polymerase</keyword>
<dbReference type="CDD" id="cd09274">
    <property type="entry name" value="RNase_HI_RT_Ty3"/>
    <property type="match status" value="1"/>
</dbReference>
<dbReference type="EMBL" id="VTPC01079051">
    <property type="protein sequence ID" value="KAF2888201.1"/>
    <property type="molecule type" value="Genomic_DNA"/>
</dbReference>
<proteinExistence type="predicted"/>
<dbReference type="GO" id="GO:0003964">
    <property type="term" value="F:RNA-directed DNA polymerase activity"/>
    <property type="evidence" value="ECO:0007669"/>
    <property type="project" value="UniProtKB-KW"/>
</dbReference>
<name>A0A8K0CMB0_IGNLU</name>
<reference evidence="9" key="1">
    <citation type="submission" date="2019-08" db="EMBL/GenBank/DDBJ databases">
        <title>The genome of the North American firefly Photinus pyralis.</title>
        <authorList>
            <consortium name="Photinus pyralis genome working group"/>
            <person name="Fallon T.R."/>
            <person name="Sander Lower S.E."/>
            <person name="Weng J.-K."/>
        </authorList>
    </citation>
    <scope>NUCLEOTIDE SEQUENCE</scope>
    <source>
        <strain evidence="9">TRF0915ILg1</strain>
        <tissue evidence="9">Whole body</tissue>
    </source>
</reference>
<evidence type="ECO:0000259" key="8">
    <source>
        <dbReference type="SMART" id="SM00343"/>
    </source>
</evidence>
<keyword evidence="3" id="KW-0540">Nuclease</keyword>
<feature type="domain" description="CCHC-type" evidence="8">
    <location>
        <begin position="274"/>
        <end position="290"/>
    </location>
</feature>
<dbReference type="GO" id="GO:0004519">
    <property type="term" value="F:endonuclease activity"/>
    <property type="evidence" value="ECO:0007669"/>
    <property type="project" value="UniProtKB-KW"/>
</dbReference>
<dbReference type="PANTHER" id="PTHR37984">
    <property type="entry name" value="PROTEIN CBG26694"/>
    <property type="match status" value="1"/>
</dbReference>
<dbReference type="PANTHER" id="PTHR37984:SF5">
    <property type="entry name" value="PROTEIN NYNRIN-LIKE"/>
    <property type="match status" value="1"/>
</dbReference>
<feature type="compositionally biased region" description="Polar residues" evidence="7">
    <location>
        <begin position="699"/>
        <end position="709"/>
    </location>
</feature>
<organism evidence="9 10">
    <name type="scientific">Ignelater luminosus</name>
    <name type="common">Cucubano</name>
    <name type="synonym">Pyrophorus luminosus</name>
    <dbReference type="NCBI Taxonomy" id="2038154"/>
    <lineage>
        <taxon>Eukaryota</taxon>
        <taxon>Metazoa</taxon>
        <taxon>Ecdysozoa</taxon>
        <taxon>Arthropoda</taxon>
        <taxon>Hexapoda</taxon>
        <taxon>Insecta</taxon>
        <taxon>Pterygota</taxon>
        <taxon>Neoptera</taxon>
        <taxon>Endopterygota</taxon>
        <taxon>Coleoptera</taxon>
        <taxon>Polyphaga</taxon>
        <taxon>Elateriformia</taxon>
        <taxon>Elateroidea</taxon>
        <taxon>Elateridae</taxon>
        <taxon>Agrypninae</taxon>
        <taxon>Pyrophorini</taxon>
        <taxon>Ignelater</taxon>
    </lineage>
</organism>
<keyword evidence="5" id="KW-0378">Hydrolase</keyword>
<dbReference type="InterPro" id="IPR043502">
    <property type="entry name" value="DNA/RNA_pol_sf"/>
</dbReference>
<dbReference type="Gene3D" id="2.40.70.10">
    <property type="entry name" value="Acid Proteases"/>
    <property type="match status" value="1"/>
</dbReference>
<evidence type="ECO:0000256" key="5">
    <source>
        <dbReference type="ARBA" id="ARBA00022801"/>
    </source>
</evidence>
<dbReference type="AlphaFoldDB" id="A0A8K0CMB0"/>
<dbReference type="SUPFAM" id="SSF56672">
    <property type="entry name" value="DNA/RNA polymerases"/>
    <property type="match status" value="1"/>
</dbReference>
<evidence type="ECO:0000313" key="9">
    <source>
        <dbReference type="EMBL" id="KAF2888201.1"/>
    </source>
</evidence>
<evidence type="ECO:0000256" key="6">
    <source>
        <dbReference type="ARBA" id="ARBA00022918"/>
    </source>
</evidence>
<dbReference type="SUPFAM" id="SSF50630">
    <property type="entry name" value="Acid proteases"/>
    <property type="match status" value="1"/>
</dbReference>
<sequence>MMADVNQLSALLASFVNQQSELLASFRSQASSAPSPQPSQTFNFEQFDESKEDFKVYRHRLENYFNLKNVIDGSPDVDKLKAQILINCIGSKYYQLLLCLTSPETPRDKTYSELVTLIENHLCPQPNECIEQHKFLSRMQAANETIAQYTVALRKLSSTCNFVCPEPTCKKSIAQVFLQAQFIRGLSDPTIREKLLQEKDLTFGNATKIALALEASKLGNRVLSSSTEGEVNKVTVSKPLRCQNSTSKNSTYTNRKPHKTKSKINYADLGLDGICLRCGLNNHLVKDCQKDRSTFKCSSCHKTGHVAKVCIITLTKNKKNKSVNLVIEDNDSSCGESQFSINHIVTINNTLLQGDNKLTVPIKIGSGTILFEIDTGSPISIISEQVFRETCPNVNLNSSATTFRTLTGEVFKPLGIAKVQISYENKTSEEDIYVISASSSPLLDREATAIYWSFHRFYPYIYGRKFTLVTDNKPLCHIFSPKKKLPEITASRLLRYALFLSGFDYEIKYRRSQEHGNADYLSRAPLPVISNTTDIEYEISTPLFSGGKSPAENFLGRNLRTRLDLLHFRPPRSQNPNLQPAVPPSRILRLGDRVQSRNYGSSMHWKCGTVVDVLGRLHYLIELDDGYVIKRHIDQLRRTEVSPETITNRKILPNVTSLPDQASVTQNMLGHCSGEAAPQLTSAIPSQISSEAPPANATPVVSTPSSQPRKSTRVRKPV</sequence>
<dbReference type="Pfam" id="PF17917">
    <property type="entry name" value="RT_RNaseH"/>
    <property type="match status" value="1"/>
</dbReference>
<dbReference type="Gene3D" id="4.10.60.10">
    <property type="entry name" value="Zinc finger, CCHC-type"/>
    <property type="match status" value="1"/>
</dbReference>
<dbReference type="InterPro" id="IPR036875">
    <property type="entry name" value="Znf_CCHC_sf"/>
</dbReference>
<feature type="non-terminal residue" evidence="9">
    <location>
        <position position="1"/>
    </location>
</feature>
<keyword evidence="10" id="KW-1185">Reference proteome</keyword>